<feature type="region of interest" description="Disordered" evidence="1">
    <location>
        <begin position="263"/>
        <end position="357"/>
    </location>
</feature>
<evidence type="ECO:0000256" key="1">
    <source>
        <dbReference type="SAM" id="MobiDB-lite"/>
    </source>
</evidence>
<feature type="compositionally biased region" description="Low complexity" evidence="1">
    <location>
        <begin position="273"/>
        <end position="284"/>
    </location>
</feature>
<protein>
    <recommendedName>
        <fullName evidence="4">PPE domain-containing protein</fullName>
    </recommendedName>
</protein>
<reference evidence="2 3" key="1">
    <citation type="journal article" date="2019" name="Emerg. Microbes Infect.">
        <title>Comprehensive subspecies identification of 175 nontuberculous mycobacteria species based on 7547 genomic profiles.</title>
        <authorList>
            <person name="Matsumoto Y."/>
            <person name="Kinjo T."/>
            <person name="Motooka D."/>
            <person name="Nabeya D."/>
            <person name="Jung N."/>
            <person name="Uechi K."/>
            <person name="Horii T."/>
            <person name="Iida T."/>
            <person name="Fujita J."/>
            <person name="Nakamura S."/>
        </authorList>
    </citation>
    <scope>NUCLEOTIDE SEQUENCE [LARGE SCALE GENOMIC DNA]</scope>
    <source>
        <strain evidence="2 3">JCM 12375</strain>
    </source>
</reference>
<sequence length="357" mass="36445">MATGGLPPSTTPNFDKVVRGHYPELDETAYAARATEQHANGINAFASAETVTNMAVSVASSMQGETADAADSQFATRVANFTAQGATFENRSVATALSAQNILNAKTELNARAEAFDMEWEATKARAVAEGWDQPRIQAEFDALLEQAQGDADAIAANFQSANTELKGHIAAGTEPSVPASMPSGAPGAGAPSLELPPELMSQMQGMLGQGMGMAQSLPQSLQGLTGQVQPLIDPLLQAIQGAAGGSGNVNVTPEMLDEMLAGQESEGGGGSASSAPEAPSPEGFQGENADTELEEPKAEDTESEGEGDDEPAGEDTAEAAPSPAASPVTQVAAPPESAKVPETTLSSDEALAELFS</sequence>
<proteinExistence type="predicted"/>
<accession>A0ABM7HSW7</accession>
<name>A0ABM7HSW7_MYCME</name>
<evidence type="ECO:0000313" key="2">
    <source>
        <dbReference type="EMBL" id="BBX33660.1"/>
    </source>
</evidence>
<dbReference type="EMBL" id="AP022567">
    <property type="protein sequence ID" value="BBX33660.1"/>
    <property type="molecule type" value="Genomic_DNA"/>
</dbReference>
<evidence type="ECO:0000313" key="3">
    <source>
        <dbReference type="Proteomes" id="UP000465622"/>
    </source>
</evidence>
<feature type="compositionally biased region" description="Acidic residues" evidence="1">
    <location>
        <begin position="302"/>
        <end position="318"/>
    </location>
</feature>
<keyword evidence="3" id="KW-1185">Reference proteome</keyword>
<feature type="compositionally biased region" description="Low complexity" evidence="1">
    <location>
        <begin position="319"/>
        <end position="336"/>
    </location>
</feature>
<dbReference type="Proteomes" id="UP000465622">
    <property type="component" value="Chromosome"/>
</dbReference>
<dbReference type="RefSeq" id="WP_131524652.1">
    <property type="nucleotide sequence ID" value="NZ_AP022567.1"/>
</dbReference>
<evidence type="ECO:0008006" key="4">
    <source>
        <dbReference type="Google" id="ProtNLM"/>
    </source>
</evidence>
<organism evidence="2 3">
    <name type="scientific">Mycolicibacterium mageritense</name>
    <name type="common">Mycobacterium mageritense</name>
    <dbReference type="NCBI Taxonomy" id="53462"/>
    <lineage>
        <taxon>Bacteria</taxon>
        <taxon>Bacillati</taxon>
        <taxon>Actinomycetota</taxon>
        <taxon>Actinomycetes</taxon>
        <taxon>Mycobacteriales</taxon>
        <taxon>Mycobacteriaceae</taxon>
        <taxon>Mycolicibacterium</taxon>
    </lineage>
</organism>
<gene>
    <name evidence="2" type="ORF">MMAGJ_29420</name>
</gene>